<feature type="region of interest" description="Disordered" evidence="1">
    <location>
        <begin position="148"/>
        <end position="174"/>
    </location>
</feature>
<evidence type="ECO:0000256" key="1">
    <source>
        <dbReference type="SAM" id="MobiDB-lite"/>
    </source>
</evidence>
<dbReference type="EMBL" id="CAUYUJ010005592">
    <property type="protein sequence ID" value="CAK0814280.1"/>
    <property type="molecule type" value="Genomic_DNA"/>
</dbReference>
<keyword evidence="3" id="KW-1185">Reference proteome</keyword>
<reference evidence="2" key="1">
    <citation type="submission" date="2023-10" db="EMBL/GenBank/DDBJ databases">
        <authorList>
            <person name="Chen Y."/>
            <person name="Shah S."/>
            <person name="Dougan E. K."/>
            <person name="Thang M."/>
            <person name="Chan C."/>
        </authorList>
    </citation>
    <scope>NUCLEOTIDE SEQUENCE [LARGE SCALE GENOMIC DNA]</scope>
</reference>
<comment type="caution">
    <text evidence="2">The sequence shown here is derived from an EMBL/GenBank/DDBJ whole genome shotgun (WGS) entry which is preliminary data.</text>
</comment>
<name>A0ABN9R934_9DINO</name>
<accession>A0ABN9R934</accession>
<evidence type="ECO:0000313" key="2">
    <source>
        <dbReference type="EMBL" id="CAK0814280.1"/>
    </source>
</evidence>
<feature type="region of interest" description="Disordered" evidence="1">
    <location>
        <begin position="26"/>
        <end position="78"/>
    </location>
</feature>
<protein>
    <submittedName>
        <fullName evidence="2">Uncharacterized protein</fullName>
    </submittedName>
</protein>
<gene>
    <name evidence="2" type="ORF">PCOR1329_LOCUS17931</name>
</gene>
<proteinExistence type="predicted"/>
<sequence length="208" mass="21711">MPSLVPRDVELVAGTARGLTVLAVNCGHTNTPAPTAGQQKHSKPSHSAAQKSKSPMPANISNLGSSTSSAKQPTYSASEGEAASYTQFSLPPMSAASQAQPEASPCLPQLFPQKHYCFPCLPKKLKPWHCCAQQSKPLLLSVLASPCPRRGQQGNRGSEGRLRVRRRRSAGAPAARRAAVATACGALEAVEDSDGRLAGVATPQPAHS</sequence>
<organism evidence="2 3">
    <name type="scientific">Prorocentrum cordatum</name>
    <dbReference type="NCBI Taxonomy" id="2364126"/>
    <lineage>
        <taxon>Eukaryota</taxon>
        <taxon>Sar</taxon>
        <taxon>Alveolata</taxon>
        <taxon>Dinophyceae</taxon>
        <taxon>Prorocentrales</taxon>
        <taxon>Prorocentraceae</taxon>
        <taxon>Prorocentrum</taxon>
    </lineage>
</organism>
<evidence type="ECO:0000313" key="3">
    <source>
        <dbReference type="Proteomes" id="UP001189429"/>
    </source>
</evidence>
<feature type="compositionally biased region" description="Polar residues" evidence="1">
    <location>
        <begin position="27"/>
        <end position="77"/>
    </location>
</feature>
<dbReference type="Proteomes" id="UP001189429">
    <property type="component" value="Unassembled WGS sequence"/>
</dbReference>